<feature type="transmembrane region" description="Helical" evidence="1">
    <location>
        <begin position="188"/>
        <end position="207"/>
    </location>
</feature>
<feature type="transmembrane region" description="Helical" evidence="1">
    <location>
        <begin position="76"/>
        <end position="95"/>
    </location>
</feature>
<evidence type="ECO:0000313" key="3">
    <source>
        <dbReference type="Proteomes" id="UP000044071"/>
    </source>
</evidence>
<dbReference type="Proteomes" id="UP000044071">
    <property type="component" value="Unassembled WGS sequence"/>
</dbReference>
<evidence type="ECO:0008006" key="4">
    <source>
        <dbReference type="Google" id="ProtNLM"/>
    </source>
</evidence>
<dbReference type="RefSeq" id="WP_141650497.1">
    <property type="nucleotide sequence ID" value="NZ_CCVW01000004.1"/>
</dbReference>
<feature type="transmembrane region" description="Helical" evidence="1">
    <location>
        <begin position="146"/>
        <end position="168"/>
    </location>
</feature>
<feature type="transmembrane region" description="Helical" evidence="1">
    <location>
        <begin position="9"/>
        <end position="27"/>
    </location>
</feature>
<name>A0A078L4F5_9GAMM</name>
<organism evidence="2 3">
    <name type="scientific">Legionella massiliensis</name>
    <dbReference type="NCBI Taxonomy" id="1034943"/>
    <lineage>
        <taxon>Bacteria</taxon>
        <taxon>Pseudomonadati</taxon>
        <taxon>Pseudomonadota</taxon>
        <taxon>Gammaproteobacteria</taxon>
        <taxon>Legionellales</taxon>
        <taxon>Legionellaceae</taxon>
        <taxon>Legionella</taxon>
    </lineage>
</organism>
<dbReference type="EMBL" id="CCSB01000004">
    <property type="protein sequence ID" value="CDZ78813.1"/>
    <property type="molecule type" value="Genomic_DNA"/>
</dbReference>
<keyword evidence="3" id="KW-1185">Reference proteome</keyword>
<gene>
    <name evidence="2" type="ORF">BN59_03127</name>
</gene>
<proteinExistence type="predicted"/>
<accession>A0A078L4F5</accession>
<feature type="transmembrane region" description="Helical" evidence="1">
    <location>
        <begin position="33"/>
        <end position="55"/>
    </location>
</feature>
<dbReference type="eggNOG" id="ENOG5034AKN">
    <property type="taxonomic scope" value="Bacteria"/>
</dbReference>
<protein>
    <recommendedName>
        <fullName evidence="4">Oligosaccharide repeat unit polymerase</fullName>
    </recommendedName>
</protein>
<evidence type="ECO:0000256" key="1">
    <source>
        <dbReference type="SAM" id="Phobius"/>
    </source>
</evidence>
<dbReference type="AlphaFoldDB" id="A0A078L4F5"/>
<keyword evidence="1" id="KW-0472">Membrane</keyword>
<feature type="transmembrane region" description="Helical" evidence="1">
    <location>
        <begin position="303"/>
        <end position="328"/>
    </location>
</feature>
<feature type="transmembrane region" description="Helical" evidence="1">
    <location>
        <begin position="243"/>
        <end position="263"/>
    </location>
</feature>
<evidence type="ECO:0000313" key="2">
    <source>
        <dbReference type="EMBL" id="CDZ78813.1"/>
    </source>
</evidence>
<keyword evidence="1" id="KW-1133">Transmembrane helix</keyword>
<feature type="transmembrane region" description="Helical" evidence="1">
    <location>
        <begin position="115"/>
        <end position="134"/>
    </location>
</feature>
<feature type="transmembrane region" description="Helical" evidence="1">
    <location>
        <begin position="359"/>
        <end position="379"/>
    </location>
</feature>
<reference evidence="2 3" key="1">
    <citation type="submission" date="2014-06" db="EMBL/GenBank/DDBJ databases">
        <authorList>
            <person name="Urmite Genomes Urmite Genomes"/>
        </authorList>
    </citation>
    <scope>NUCLEOTIDE SEQUENCE [LARGE SCALE GENOMIC DNA]</scope>
</reference>
<feature type="transmembrane region" description="Helical" evidence="1">
    <location>
        <begin position="335"/>
        <end position="353"/>
    </location>
</feature>
<keyword evidence="1" id="KW-0812">Transmembrane</keyword>
<dbReference type="STRING" id="1034943.BN59_03127"/>
<sequence>MNKLINSMSFYFLFPAYVALALLFGFFHVPEGYYPSLLSFYSVITLPILLITTMLPLRMKLGSYYQLMAAKPHYRFVILSACFFIVICGPLDIYVNGFKLLAPDTYADIFGVGRYIRHVTILCWLFVPVSFLFVRSFLMKSLFIGYALLFPILIIDRNRFILSCYSLFLCTMLAKSNSTENSKFKSDFLIFFIPILCLLIFSIVGHFRTGSEFVVPSSGGFLKSEYFPLKDSFSTLPRLLQQVVLYITTPIFNLATISSLDFINQDFLLSQFSPFSRESFDAYPYAPVLVPRFNVGTEFYPFLLYKGLGLVVFAFIGMLLSFIISFLLFKRSPNIFTFLIFIRISYNALFMGFAPQFYILLNLMFIILMLVLWFFAELIRASKLIEELQD</sequence>